<reference evidence="3" key="1">
    <citation type="submission" date="2006-09" db="EMBL/GenBank/DDBJ databases">
        <title>Complete sequence of Rhodopseudomonas palustris BisA53.</title>
        <authorList>
            <consortium name="US DOE Joint Genome Institute"/>
            <person name="Copeland A."/>
            <person name="Lucas S."/>
            <person name="Lapidus A."/>
            <person name="Barry K."/>
            <person name="Detter J.C."/>
            <person name="Glavina del Rio T."/>
            <person name="Hammon N."/>
            <person name="Israni S."/>
            <person name="Dalin E."/>
            <person name="Tice H."/>
            <person name="Pitluck S."/>
            <person name="Chain P."/>
            <person name="Malfatti S."/>
            <person name="Shin M."/>
            <person name="Vergez L."/>
            <person name="Schmutz J."/>
            <person name="Larimer F."/>
            <person name="Land M."/>
            <person name="Hauser L."/>
            <person name="Pelletier D.A."/>
            <person name="Kyrpides N."/>
            <person name="Kim E."/>
            <person name="Harwood C.S."/>
            <person name="Oda Y."/>
            <person name="Richardson P."/>
        </authorList>
    </citation>
    <scope>NUCLEOTIDE SEQUENCE [LARGE SCALE GENOMIC DNA]</scope>
    <source>
        <strain evidence="3">BisA53</strain>
    </source>
</reference>
<dbReference type="InterPro" id="IPR021026">
    <property type="entry name" value="Filamn_hemagglutn_DUF3739"/>
</dbReference>
<dbReference type="eggNOG" id="COG3210">
    <property type="taxonomic scope" value="Bacteria"/>
</dbReference>
<evidence type="ECO:0000259" key="2">
    <source>
        <dbReference type="SMART" id="SM00912"/>
    </source>
</evidence>
<dbReference type="STRING" id="316055.RPE_2652"/>
<dbReference type="SMART" id="SM00912">
    <property type="entry name" value="Haemagg_act"/>
    <property type="match status" value="1"/>
</dbReference>
<dbReference type="InterPro" id="IPR008638">
    <property type="entry name" value="FhaB/CdiA-like_TPS"/>
</dbReference>
<proteinExistence type="predicted"/>
<dbReference type="eggNOG" id="COG1511">
    <property type="taxonomic scope" value="Bacteria"/>
</dbReference>
<feature type="compositionally biased region" description="Polar residues" evidence="1">
    <location>
        <begin position="2715"/>
        <end position="2724"/>
    </location>
</feature>
<protein>
    <submittedName>
        <fullName evidence="3">Filamentous haemagglutinin family outer membrane protein</fullName>
    </submittedName>
</protein>
<dbReference type="Pfam" id="PF12545">
    <property type="entry name" value="DUF3739"/>
    <property type="match status" value="1"/>
</dbReference>
<dbReference type="SUPFAM" id="SSF51126">
    <property type="entry name" value="Pectin lyase-like"/>
    <property type="match status" value="1"/>
</dbReference>
<accession>Q07N95</accession>
<dbReference type="PANTHER" id="PTHR12338:SF5">
    <property type="entry name" value="ANTIGEN 43-RELATED"/>
    <property type="match status" value="1"/>
</dbReference>
<dbReference type="InterPro" id="IPR050909">
    <property type="entry name" value="Bact_Autotransporter_VF"/>
</dbReference>
<feature type="domain" description="Filamentous haemagglutinin FhaB/tRNA nuclease CdiA-like TPS" evidence="2">
    <location>
        <begin position="161"/>
        <end position="276"/>
    </location>
</feature>
<name>Q07N95_RHOP5</name>
<dbReference type="InterPro" id="IPR011050">
    <property type="entry name" value="Pectin_lyase_fold/virulence"/>
</dbReference>
<dbReference type="Gene3D" id="2.160.20.10">
    <property type="entry name" value="Single-stranded right-handed beta-helix, Pectin lyase-like"/>
    <property type="match status" value="1"/>
</dbReference>
<evidence type="ECO:0000256" key="1">
    <source>
        <dbReference type="SAM" id="MobiDB-lite"/>
    </source>
</evidence>
<feature type="region of interest" description="Disordered" evidence="1">
    <location>
        <begin position="2710"/>
        <end position="2743"/>
    </location>
</feature>
<organism evidence="3">
    <name type="scientific">Rhodopseudomonas palustris (strain BisA53)</name>
    <dbReference type="NCBI Taxonomy" id="316055"/>
    <lineage>
        <taxon>Bacteria</taxon>
        <taxon>Pseudomonadati</taxon>
        <taxon>Pseudomonadota</taxon>
        <taxon>Alphaproteobacteria</taxon>
        <taxon>Hyphomicrobiales</taxon>
        <taxon>Nitrobacteraceae</taxon>
        <taxon>Rhodopseudomonas</taxon>
    </lineage>
</organism>
<dbReference type="EMBL" id="CP000463">
    <property type="protein sequence ID" value="ABJ06589.1"/>
    <property type="molecule type" value="Genomic_DNA"/>
</dbReference>
<dbReference type="KEGG" id="rpe:RPE_2652"/>
<feature type="compositionally biased region" description="Low complexity" evidence="1">
    <location>
        <begin position="2725"/>
        <end position="2742"/>
    </location>
</feature>
<feature type="compositionally biased region" description="Basic and acidic residues" evidence="1">
    <location>
        <begin position="4278"/>
        <end position="4288"/>
    </location>
</feature>
<feature type="region of interest" description="Disordered" evidence="1">
    <location>
        <begin position="1050"/>
        <end position="1075"/>
    </location>
</feature>
<dbReference type="NCBIfam" id="TIGR01901">
    <property type="entry name" value="adhes_NPXG"/>
    <property type="match status" value="1"/>
</dbReference>
<gene>
    <name evidence="3" type="ordered locus">RPE_2652</name>
</gene>
<dbReference type="HOGENOM" id="CLU_000163_1_0_5"/>
<dbReference type="PANTHER" id="PTHR12338">
    <property type="entry name" value="AUTOTRANSPORTER"/>
    <property type="match status" value="1"/>
</dbReference>
<dbReference type="Pfam" id="PF05860">
    <property type="entry name" value="TPS"/>
    <property type="match status" value="1"/>
</dbReference>
<evidence type="ECO:0000313" key="3">
    <source>
        <dbReference type="EMBL" id="ABJ06589.1"/>
    </source>
</evidence>
<dbReference type="InterPro" id="IPR012334">
    <property type="entry name" value="Pectin_lyas_fold"/>
</dbReference>
<feature type="region of interest" description="Disordered" evidence="1">
    <location>
        <begin position="4267"/>
        <end position="4306"/>
    </location>
</feature>
<sequence length="4333" mass="436546">MFTSVLGASSPCDMRSRRWPAGIVARVTSNSQRIRSMTVELTPVNRTAASAGRARRNFGHAALLAGVSIAALFAAQPQAYARSPGQSVAGVSAASSAANAALIGAQQAAAMAAKSRETLTRATAALQAMQAVQTAARSAASAASSAVPNGLAGLVQDPRIAAGTPNLWVNASNPVERTNGSQSTVTISQTAPRAVMTWKKFDVGAQTTLVYDQQGNRDWIALNRIDATGTPSRIAGQIKADGTVLIINPNGIIFTGSSQVNVNTLIATSFDIRTSAIASVFKENSPDYELASGQSFYKPPKEDSSNKYFLENGLFSGNSVVFGMGDRTLGSVGGGAITVQPGAQLNGNVSGSNDGGYIALMAPVVSNAGTITTRNGSIHLLAGNTGILTEPQKTDTGVLANITGLIVPPPGQASLNINSTPVSGRVVNADDALLVSRSGAVNIIGETLIQNGGIDVTTGVSRPGSISLYGGAGPNGSSATVTGVWNLTMGASSVLAILPEQDGATVPTGTATNSYFQSNLQPQITIASPSVTIPSGALIKAPGAALTLYGNGTGVKDTTSGNVVLEPGSVIDLSGVTGVTLPMSSNLLSILVTHNEIADYPLASALIGKTVIVDARLRGTRADGSSWVGSPIVNAAGYADAIPMSIDQVLTAAGSFSAYGWTVIQKPGSVLNVSGGYVTYGGGIINTTRLLGSDGRLYNIGDSKLADYGLGYATAGGFTVNHAHWGVVETYSNPRMNAGYDEPGYIAGRSAGAVSVSAFNPIVEGTVIGDTVSGRRQRTLEQGGGSATQSSLDQLPSGAALSIVFAMRDPKSAIGYVAELQSSATSDDPYDLASFSTAMSNWMPTLSGGVFPIFTDPISKTGYGSISISGAYDLSMATGANLTVRPGGNIKLTNVSTIDGELHAPRGSITLAGFVPLYWGNDEIYGSKYQLPLSPAVLIGPNAVLDVRGLWVNDSGQSGDAFQGAAFIDGGSVSITTYKLGHEINGKAVIEGRPGQFFQVTEDATQGIVLAPGSVIDASSGGYVMSTGKLKTLSSGLPAGKGGSVSLTTHGDSAASANWKEQNTDNGGTTSASSDLRVTNADGTVVYGIIPANTSYGYWRLGGSGGAPVDIVHYVPSSVLGSAYLPDHGNVVLGGSIYAAGFAGGGTFSLQAPTIVFQDGASQVTSYNKASVGTALAGAVARQLGVSAATVSSWLGAAAGAAGSATAPGTVVVPSSLLSNNVFSSYAFTATYSGLTVPSGTTLAPTQASYSTLGLDELPPTGTPVRSFAGIGLQPVGLRPAASLWLAVQSYAGDASSSSHGLLVDAGARIVTEAQGSVTLLNSGGLARILGDVVAPAGRITVAGTLGRTNSTGAGAIWIGDGALLDVSGAYVPDPRVTSYESGTVYDAGTITLVSGKTVVQDGARLRLKGAAVSLLQPAAKAGAIGRRLVAQDYWSNGGALRLAGDMFFAGIVDASGGAAQAAGGTLTIGNFYLAATDADPRPGSPILIEPDGIDISAGFGASTPDSLAALTAITPRNPGTNDAMSGWAVIGAGTLSHSGFDSASLATSGTSAGVTGGGIFFAGSVDITLPGSLTLSPSNGSIMLLPAGRDGQLLRSGDWSRGAPSIDGTVVNIDAGYVRLAGKLATGTTLPLPFPSDGTLNVSAQWIDLQGALAIGNASAVNLTSSSAIRALPAYYGQEKSSSASASSFGGALYVPGDLTLAAADIFPATNTQFLFESTGTTAGFNTITIRQTGTASAPLSAGGRLYFSAANIVQGGTLWAPLGNIVLGLTDANQIPAIVNAITRNDWVTPTKSVTLAPGSVTSVSAAGLSIPYGQIIDGTDWFTGTYIAGASGDNAAVAITQPSAKVIGFNTANLTQQAGAVVDISGGGEIYGTEFIRGTGGSRNVLTTYQATPSLTTYTISTQYADGRQVYALVPSYLAAVAAYDSTFAGYPYYSGGVRTGTGTNISSGIAAGSSVTLDGSSGIPAGTYTLLPGMYATLPGAYRVVAVASYQGSSIVDAATADGSKLVSGHLSNAITGAQSSTTTVFQLQSQDVWSKYSKIVITDGSRYFSNLATTNGVVVPRLPVDGGLTSFAASQSLVLQGSFLAAPAEGGRGGVIAISADNILVKAADRAAPSSAAGYLLLDADQLSSSGVGQLVLGGGISYSTAGEVINALATHVEILTDAAHPLSGSSLVLVSRSGGLGITVDSGSVIRSISGALDDAATPIVATATATGNLGSLLRVSNSALVDISRSYSLAADPAATPGAITLGTDPGTANISGGVAPLIEAAALTLDTSGSLDLGNASLRAQDYSISGPVVRLGQVGGLSGGVRLSAADFARFGAARSLQLRSATVFNLYDAGGSILGDTLSRIGKLSFDGAGFSSQGGQTTFNAKDIVLTNSRGSSNVSGALGGSGGTVDFDASGVVTVGAGASRLAGFGEVDLTGAGGMVFTGTGSIVAGAANVALTAPSLLVRADADQSVTTTGVLVINALGGSGVAATAGDFGGSLALTGGSVVDAGHIVARSGTVTLTATAGDVSLTGNALIDATGATVSILDQTSYAPGGTVNLVSDNGSVSIGGGATVDVSAAGYGYAGVLNITTADAGTAVLYGTLKGAAKFNDLGGSLTVNAGTLAGDLPWSAFTGSFGVTLGHGDLAVRSGVTLTSGVVQLTANDGSVIVDGTIDASGPSGGRISLFGAGVAGAEGTRSGGVSINNGARLYARYQADDPANPRYHSTSTQIRNGGTITLGTTGTPNGSNNTDYGNENVDRAGSGRIYVDAGAQLDLSPGAGGTAGTIHVRAPVLTDNSVNVSFNGRVTNASAVVLDAYATWNTTDGTTGSKHFDGIIDPAGWYGADGIIVDGSRAGMVGVSVSSLSGLKGFTSAPVVSIIGGGGTGAKATAVMGVDNIKITDGGEYNATSETATWPKVTISGGGGTGALVGPVFGIKTYKIQSASTTGKNYRVGEQVYAIDGSTRLATGTVTEVDQYGGIKAIDWTTPGNATTSLYLGKVYYITPPESTGKAADRARIRVLTNQIVGIYTTGEFFDLTPGGGGMGHYTPMSAGTDYTSGQFTVSFSGGTSTIKQASSATGGTLQVVKLSITDPGHGYTSLPTGLSVEGGGGSSSVSFSNVYNVTASVVNGALTNVSGGAIALEGTGAFTPTVANAAHADFYQTTLVNYVQNLFGNAQATDQTKRSLFASVDPALVHLRPEIDLVNSSRSVNGGNITVLSNWNLGAGKVTSPSTADLSYRTANGAYEAGTLALRALNNIQLNATISDGFFATTPDGLVDGLAANTIANNITATELAKFTNTTAAAGLMPAGIASAGSFSYDFVAGAALLGDRTTAASANPDVVRRNADADITIDGHKPYLPYANAKYFNNVPTLLRTGTGSIRLTAARDVKWLDTVVPGAVYTAGRVTALPSNFVAPGQTLGGFVTAPAWGSDGGSVSITAGDSIIGIEAPKPAADDRGIAGGIINGFTGEFWNAWYFRAGTSNGSSTPFTDSNQQTAAWVNYGSFFQGIGALGGGDISLSAGRNVTDVSASIPESILVSGGGSDRDGKAGALAMHYYGGGDLTLRAAGDLNSGAFLVGRGNGDIRVGGAVQVTASNPVTGWRTTAPASDTWVHVNGGTSYYTASGDNVDLALLLAVQDGFVDLTAGGSITFGGIYDPASLPGSASYIKMPAYFTSFGAEMPVPGLPTSGSGVSLTSIAGDLSWQAPPEAMIFVQADLSTSQISSATGGLWPERMALRALSGNVSLTRTSTVKIPSLVSSASGQLAILAARSFNLKGSLTQDGGYISPLGVPLSILSAPLHIADTEPSFIIAGGDITQTLFAGDYNSITLSEPALIEAGRNISNLRLTGENNSASDITSVIAGQDLTGGSYTIYGPGALLLSAGRNMGPFLQSTRFSNSQGEQTTDDGIRAVGDGSNGLFGIRSYLPRQSADIHMLFGVGKGINYAGVVSQYVDPAHAGSGGIDLLTPIASLLGQSRDRAWATFQTLPAARQHLLLQKAFSDFLTRVAHDYYDSTSPYVGKYQRAYDAIATMFPAAWGYPSDRDGAAGSITTGKLNIVQSLVQTQLGSDITVLGPGGGIKLGTSGRDVLKQNQQGIVTTSGGHIRVFTDDDIAINQSRIMTAQGGDIDVFVANGDIDAGSGPKTLLSSPVLSLICNVNGFCYINPNGLVTGAGVAALVTLPGQDPKKSNVTLTAPRGIIDLGAAGLRAAGSVTLGALQILNAYNVQVGGISLGLPTAATVNTGALTTASNATAATQQTAAPTQNNNDRPSVIIVEVLGYGGGDGSSPDNREQKERPKSDNQQSYDPNSAFRLLGNGALTERQQEYLTDEEKARFRQIEQRGSL</sequence>